<evidence type="ECO:0008006" key="4">
    <source>
        <dbReference type="Google" id="ProtNLM"/>
    </source>
</evidence>
<dbReference type="Proteomes" id="UP001321760">
    <property type="component" value="Unassembled WGS sequence"/>
</dbReference>
<evidence type="ECO:0000256" key="1">
    <source>
        <dbReference type="SAM" id="MobiDB-lite"/>
    </source>
</evidence>
<keyword evidence="3" id="KW-1185">Reference proteome</keyword>
<dbReference type="AlphaFoldDB" id="A0AAV9GHW9"/>
<accession>A0AAV9GHW9</accession>
<evidence type="ECO:0000313" key="3">
    <source>
        <dbReference type="Proteomes" id="UP001321760"/>
    </source>
</evidence>
<evidence type="ECO:0000313" key="2">
    <source>
        <dbReference type="EMBL" id="KAK4447813.1"/>
    </source>
</evidence>
<proteinExistence type="predicted"/>
<comment type="caution">
    <text evidence="2">The sequence shown here is derived from an EMBL/GenBank/DDBJ whole genome shotgun (WGS) entry which is preliminary data.</text>
</comment>
<dbReference type="EMBL" id="MU865947">
    <property type="protein sequence ID" value="KAK4447813.1"/>
    <property type="molecule type" value="Genomic_DNA"/>
</dbReference>
<feature type="region of interest" description="Disordered" evidence="1">
    <location>
        <begin position="72"/>
        <end position="95"/>
    </location>
</feature>
<organism evidence="2 3">
    <name type="scientific">Podospora aff. communis PSN243</name>
    <dbReference type="NCBI Taxonomy" id="3040156"/>
    <lineage>
        <taxon>Eukaryota</taxon>
        <taxon>Fungi</taxon>
        <taxon>Dikarya</taxon>
        <taxon>Ascomycota</taxon>
        <taxon>Pezizomycotina</taxon>
        <taxon>Sordariomycetes</taxon>
        <taxon>Sordariomycetidae</taxon>
        <taxon>Sordariales</taxon>
        <taxon>Podosporaceae</taxon>
        <taxon>Podospora</taxon>
    </lineage>
</organism>
<reference evidence="2" key="1">
    <citation type="journal article" date="2023" name="Mol. Phylogenet. Evol.">
        <title>Genome-scale phylogeny and comparative genomics of the fungal order Sordariales.</title>
        <authorList>
            <person name="Hensen N."/>
            <person name="Bonometti L."/>
            <person name="Westerberg I."/>
            <person name="Brannstrom I.O."/>
            <person name="Guillou S."/>
            <person name="Cros-Aarteil S."/>
            <person name="Calhoun S."/>
            <person name="Haridas S."/>
            <person name="Kuo A."/>
            <person name="Mondo S."/>
            <person name="Pangilinan J."/>
            <person name="Riley R."/>
            <person name="LaButti K."/>
            <person name="Andreopoulos B."/>
            <person name="Lipzen A."/>
            <person name="Chen C."/>
            <person name="Yan M."/>
            <person name="Daum C."/>
            <person name="Ng V."/>
            <person name="Clum A."/>
            <person name="Steindorff A."/>
            <person name="Ohm R.A."/>
            <person name="Martin F."/>
            <person name="Silar P."/>
            <person name="Natvig D.O."/>
            <person name="Lalanne C."/>
            <person name="Gautier V."/>
            <person name="Ament-Velasquez S.L."/>
            <person name="Kruys A."/>
            <person name="Hutchinson M.I."/>
            <person name="Powell A.J."/>
            <person name="Barry K."/>
            <person name="Miller A.N."/>
            <person name="Grigoriev I.V."/>
            <person name="Debuchy R."/>
            <person name="Gladieux P."/>
            <person name="Hiltunen Thoren M."/>
            <person name="Johannesson H."/>
        </authorList>
    </citation>
    <scope>NUCLEOTIDE SEQUENCE</scope>
    <source>
        <strain evidence="2">PSN243</strain>
    </source>
</reference>
<name>A0AAV9GHW9_9PEZI</name>
<gene>
    <name evidence="2" type="ORF">QBC34DRAFT_124435</name>
</gene>
<sequence length="240" mass="26029">MRGCSVLLMSSLADGRARTFCFLDAPTAGWRLPQQRMRPRCDVALLACCPAKRKRRKTAVLQDAACRLEPGWQAHTPDQRPPSYPAKDQHPPKSPVQVPPKICLGMISPLLQRLLPIVAGATTAGFRGPGHNNMESCQSTSLNQGRPHPRMCLSNTKTAGPGEWQIWRSILAANFNLFRLAQGVGTLMLYFAALGRPPGLTHYEKTSCPPDSLAGVCSSCQQLCPEMGCGAAQPISTARI</sequence>
<protein>
    <recommendedName>
        <fullName evidence="4">4Fe-4S ferredoxin-type domain-containing protein</fullName>
    </recommendedName>
</protein>
<reference evidence="2" key="2">
    <citation type="submission" date="2023-05" db="EMBL/GenBank/DDBJ databases">
        <authorList>
            <consortium name="Lawrence Berkeley National Laboratory"/>
            <person name="Steindorff A."/>
            <person name="Hensen N."/>
            <person name="Bonometti L."/>
            <person name="Westerberg I."/>
            <person name="Brannstrom I.O."/>
            <person name="Guillou S."/>
            <person name="Cros-Aarteil S."/>
            <person name="Calhoun S."/>
            <person name="Haridas S."/>
            <person name="Kuo A."/>
            <person name="Mondo S."/>
            <person name="Pangilinan J."/>
            <person name="Riley R."/>
            <person name="Labutti K."/>
            <person name="Andreopoulos B."/>
            <person name="Lipzen A."/>
            <person name="Chen C."/>
            <person name="Yanf M."/>
            <person name="Daum C."/>
            <person name="Ng V."/>
            <person name="Clum A."/>
            <person name="Ohm R."/>
            <person name="Martin F."/>
            <person name="Silar P."/>
            <person name="Natvig D."/>
            <person name="Lalanne C."/>
            <person name="Gautier V."/>
            <person name="Ament-Velasquez S.L."/>
            <person name="Kruys A."/>
            <person name="Hutchinson M.I."/>
            <person name="Powell A.J."/>
            <person name="Barry K."/>
            <person name="Miller A.N."/>
            <person name="Grigoriev I.V."/>
            <person name="Debuchy R."/>
            <person name="Gladieux P."/>
            <person name="Thoren M.H."/>
            <person name="Johannesson H."/>
        </authorList>
    </citation>
    <scope>NUCLEOTIDE SEQUENCE</scope>
    <source>
        <strain evidence="2">PSN243</strain>
    </source>
</reference>